<accession>A0AA40NZU8</accession>
<dbReference type="Proteomes" id="UP000050523">
    <property type="component" value="Unassembled WGS sequence"/>
</dbReference>
<proteinExistence type="predicted"/>
<keyword evidence="1" id="KW-0472">Membrane</keyword>
<protein>
    <submittedName>
        <fullName evidence="3">Acyltransferase 3</fullName>
    </submittedName>
</protein>
<keyword evidence="3" id="KW-0808">Transferase</keyword>
<keyword evidence="1" id="KW-0812">Transmembrane</keyword>
<evidence type="ECO:0000313" key="4">
    <source>
        <dbReference type="Proteomes" id="UP000050523"/>
    </source>
</evidence>
<feature type="transmembrane region" description="Helical" evidence="1">
    <location>
        <begin position="428"/>
        <end position="448"/>
    </location>
</feature>
<name>A0AA40NZU8_9PSED</name>
<sequence>MHGKDCGFGVECVEDGFNQDQIGAAFDQALGGLGVVLDQFVEGDIAIARVVDIRRQRTGPAGRAEDTGDKAWFVGGFESLGVCHFSRQPGTFDVKLINDRLHAVVGLGHLRRVKSVGLENVGARIQISLFDGAYHVWTRQDQQVVVAFDVTWPVGEALATVVLLLEPVALDHGAHAAIEDQNPLFESSKKGLMAGAAVRHEGYLEKVDALNDAMIANRSAFGGVAVFHENHSCCLWLWICKESHMEHGLQPLSLPERNASCAIFFPKSWSEMVRVVCPAAGRCTIESQAVEVFAMLISVQALRAFAAWVVVCHHFMQIFFDFKASGPIGEFFVSKGAVGVDIFFVISGLVIFLSTQNSDMPARRFILHRLIRIVPAYWLYTAAMGLLLLIAAPMLPHQVIGWQNFLLSLVFIPSENPGGYGLYPTLNVGWTLNYEMFFYLLFSMVFLFEQRHRPLIIAAALFAVSEVLAKAGLISRFYGNDIVYEFLLGIGIGILYRRGWIKQALWLPLIGIAVGLYAINSLTNEHRLLNWGLPSALIVLSCISLEPFFKGSRLLKVLGDCSYSVYLLHVLVLYGGLLMAQRFGLSPYVVFAFCVPIIAIGAWVSYEWIEKGLYRRMKGWLDERRSGGRVQALT</sequence>
<dbReference type="GO" id="GO:0016747">
    <property type="term" value="F:acyltransferase activity, transferring groups other than amino-acyl groups"/>
    <property type="evidence" value="ECO:0007669"/>
    <property type="project" value="InterPro"/>
</dbReference>
<dbReference type="PANTHER" id="PTHR23028">
    <property type="entry name" value="ACETYLTRANSFERASE"/>
    <property type="match status" value="1"/>
</dbReference>
<dbReference type="EMBL" id="LJRO01000458">
    <property type="protein sequence ID" value="KPY92112.1"/>
    <property type="molecule type" value="Genomic_DNA"/>
</dbReference>
<dbReference type="AlphaFoldDB" id="A0AA40NZU8"/>
<feature type="transmembrane region" description="Helical" evidence="1">
    <location>
        <begin position="376"/>
        <end position="395"/>
    </location>
</feature>
<dbReference type="GO" id="GO:0016020">
    <property type="term" value="C:membrane"/>
    <property type="evidence" value="ECO:0007669"/>
    <property type="project" value="TreeGrafter"/>
</dbReference>
<feature type="transmembrane region" description="Helical" evidence="1">
    <location>
        <begin position="561"/>
        <end position="580"/>
    </location>
</feature>
<feature type="transmembrane region" description="Helical" evidence="1">
    <location>
        <begin position="504"/>
        <end position="522"/>
    </location>
</feature>
<keyword evidence="1" id="KW-1133">Transmembrane helix</keyword>
<feature type="transmembrane region" description="Helical" evidence="1">
    <location>
        <begin position="586"/>
        <end position="609"/>
    </location>
</feature>
<feature type="transmembrane region" description="Helical" evidence="1">
    <location>
        <begin position="292"/>
        <end position="316"/>
    </location>
</feature>
<dbReference type="GO" id="GO:0000271">
    <property type="term" value="P:polysaccharide biosynthetic process"/>
    <property type="evidence" value="ECO:0007669"/>
    <property type="project" value="TreeGrafter"/>
</dbReference>
<feature type="transmembrane region" description="Helical" evidence="1">
    <location>
        <begin position="481"/>
        <end position="497"/>
    </location>
</feature>
<organism evidence="3 4">
    <name type="scientific">Pseudomonas tremae</name>
    <dbReference type="NCBI Taxonomy" id="200454"/>
    <lineage>
        <taxon>Bacteria</taxon>
        <taxon>Pseudomonadati</taxon>
        <taxon>Pseudomonadota</taxon>
        <taxon>Gammaproteobacteria</taxon>
        <taxon>Pseudomonadales</taxon>
        <taxon>Pseudomonadaceae</taxon>
        <taxon>Pseudomonas</taxon>
    </lineage>
</organism>
<evidence type="ECO:0000313" key="3">
    <source>
        <dbReference type="EMBL" id="KPY92112.1"/>
    </source>
</evidence>
<feature type="transmembrane region" description="Helical" evidence="1">
    <location>
        <begin position="336"/>
        <end position="355"/>
    </location>
</feature>
<feature type="transmembrane region" description="Helical" evidence="1">
    <location>
        <begin position="528"/>
        <end position="549"/>
    </location>
</feature>
<evidence type="ECO:0000259" key="2">
    <source>
        <dbReference type="Pfam" id="PF01757"/>
    </source>
</evidence>
<dbReference type="PANTHER" id="PTHR23028:SF53">
    <property type="entry name" value="ACYL_TRANSF_3 DOMAIN-CONTAINING PROTEIN"/>
    <property type="match status" value="1"/>
</dbReference>
<dbReference type="InterPro" id="IPR050879">
    <property type="entry name" value="Acyltransferase_3"/>
</dbReference>
<dbReference type="Pfam" id="PF01757">
    <property type="entry name" value="Acyl_transf_3"/>
    <property type="match status" value="1"/>
</dbReference>
<dbReference type="InterPro" id="IPR002656">
    <property type="entry name" value="Acyl_transf_3_dom"/>
</dbReference>
<gene>
    <name evidence="3" type="ORF">ALO43_05282</name>
</gene>
<evidence type="ECO:0000256" key="1">
    <source>
        <dbReference type="SAM" id="Phobius"/>
    </source>
</evidence>
<reference evidence="3 4" key="1">
    <citation type="submission" date="2015-09" db="EMBL/GenBank/DDBJ databases">
        <title>Genome announcement of multiple Pseudomonas syringae strains.</title>
        <authorList>
            <person name="Thakur S."/>
            <person name="Wang P.W."/>
            <person name="Gong Y."/>
            <person name="Weir B.S."/>
            <person name="Guttman D.S."/>
        </authorList>
    </citation>
    <scope>NUCLEOTIDE SEQUENCE [LARGE SCALE GENOMIC DNA]</scope>
    <source>
        <strain evidence="3 4">ICMP9151</strain>
    </source>
</reference>
<feature type="transmembrane region" description="Helical" evidence="1">
    <location>
        <begin position="455"/>
        <end position="475"/>
    </location>
</feature>
<keyword evidence="3" id="KW-0012">Acyltransferase</keyword>
<feature type="domain" description="Acyltransferase 3" evidence="2">
    <location>
        <begin position="298"/>
        <end position="604"/>
    </location>
</feature>
<comment type="caution">
    <text evidence="3">The sequence shown here is derived from an EMBL/GenBank/DDBJ whole genome shotgun (WGS) entry which is preliminary data.</text>
</comment>